<comment type="caution">
    <text evidence="10">The sequence shown here is derived from an EMBL/GenBank/DDBJ whole genome shotgun (WGS) entry which is preliminary data.</text>
</comment>
<dbReference type="OrthoDB" id="8062037at2759"/>
<dbReference type="GO" id="GO:0005634">
    <property type="term" value="C:nucleus"/>
    <property type="evidence" value="ECO:0007669"/>
    <property type="project" value="UniProtKB-SubCell"/>
</dbReference>
<evidence type="ECO:0000256" key="6">
    <source>
        <dbReference type="ARBA" id="ARBA00023242"/>
    </source>
</evidence>
<dbReference type="Pfam" id="PF00412">
    <property type="entry name" value="LIM"/>
    <property type="match status" value="2"/>
</dbReference>
<feature type="domain" description="LIM zinc-binding" evidence="9">
    <location>
        <begin position="8"/>
        <end position="69"/>
    </location>
</feature>
<dbReference type="Gene3D" id="2.10.110.10">
    <property type="entry name" value="Cysteine Rich Protein"/>
    <property type="match status" value="2"/>
</dbReference>
<keyword evidence="6" id="KW-0539">Nucleus</keyword>
<keyword evidence="5 7" id="KW-0440">LIM domain</keyword>
<protein>
    <recommendedName>
        <fullName evidence="9">LIM zinc-binding domain-containing protein</fullName>
    </recommendedName>
</protein>
<feature type="domain" description="LIM zinc-binding" evidence="9">
    <location>
        <begin position="126"/>
        <end position="187"/>
    </location>
</feature>
<dbReference type="EMBL" id="QEAO01000006">
    <property type="protein sequence ID" value="TPX35985.1"/>
    <property type="molecule type" value="Genomic_DNA"/>
</dbReference>
<comment type="subcellular location">
    <subcellularLocation>
        <location evidence="1">Nucleus</location>
    </subcellularLocation>
</comment>
<evidence type="ECO:0000259" key="9">
    <source>
        <dbReference type="PROSITE" id="PS50023"/>
    </source>
</evidence>
<evidence type="ECO:0000313" key="10">
    <source>
        <dbReference type="EMBL" id="TPX35985.1"/>
    </source>
</evidence>
<evidence type="ECO:0000256" key="2">
    <source>
        <dbReference type="ARBA" id="ARBA00022723"/>
    </source>
</evidence>
<name>A0A507CEH9_9FUNG</name>
<dbReference type="CDD" id="cd09326">
    <property type="entry name" value="LIM_CRP_like"/>
    <property type="match status" value="2"/>
</dbReference>
<evidence type="ECO:0000313" key="11">
    <source>
        <dbReference type="Proteomes" id="UP000319731"/>
    </source>
</evidence>
<dbReference type="AlphaFoldDB" id="A0A507CEH9"/>
<evidence type="ECO:0000256" key="4">
    <source>
        <dbReference type="ARBA" id="ARBA00022833"/>
    </source>
</evidence>
<keyword evidence="11" id="KW-1185">Reference proteome</keyword>
<dbReference type="SUPFAM" id="SSF57716">
    <property type="entry name" value="Glucocorticoid receptor-like (DNA-binding domain)"/>
    <property type="match status" value="4"/>
</dbReference>
<proteinExistence type="predicted"/>
<dbReference type="GeneID" id="42003060"/>
<gene>
    <name evidence="10" type="ORF">SmJEL517_g01835</name>
</gene>
<evidence type="ECO:0000256" key="7">
    <source>
        <dbReference type="PROSITE-ProRule" id="PRU00125"/>
    </source>
</evidence>
<sequence length="202" mass="21223">MSKFGGGAICPRCSKTVYANESVNGPSGGSWHKACMTCKECNKRLDSMNLTEKDGEAYCKTCYGKLYGPKGYGYGGGAGTLSTDSTITSIPRSESGLQAASPSPRTSTTTPSAPEAEALKKFVGSDVCPNCSKQVYFAEQQLGPGGIKYHKSCFKCTDCGKRLDSTLSASKDNVLYCKACHGKKFGPKGYGFGGGSAFLTVD</sequence>
<accession>A0A507CEH9</accession>
<evidence type="ECO:0000256" key="1">
    <source>
        <dbReference type="ARBA" id="ARBA00004123"/>
    </source>
</evidence>
<dbReference type="SMART" id="SM00132">
    <property type="entry name" value="LIM"/>
    <property type="match status" value="2"/>
</dbReference>
<keyword evidence="4 7" id="KW-0862">Zinc</keyword>
<evidence type="ECO:0000256" key="5">
    <source>
        <dbReference type="ARBA" id="ARBA00023038"/>
    </source>
</evidence>
<dbReference type="InterPro" id="IPR001781">
    <property type="entry name" value="Znf_LIM"/>
</dbReference>
<evidence type="ECO:0000256" key="8">
    <source>
        <dbReference type="SAM" id="MobiDB-lite"/>
    </source>
</evidence>
<dbReference type="Proteomes" id="UP000319731">
    <property type="component" value="Unassembled WGS sequence"/>
</dbReference>
<dbReference type="FunFam" id="2.10.110.10:FF:000001">
    <property type="entry name" value="Cysteine and glycine-rich protein 1"/>
    <property type="match status" value="2"/>
</dbReference>
<dbReference type="PROSITE" id="PS00478">
    <property type="entry name" value="LIM_DOMAIN_1"/>
    <property type="match status" value="2"/>
</dbReference>
<dbReference type="RefSeq" id="XP_031026370.1">
    <property type="nucleotide sequence ID" value="XM_031167763.1"/>
</dbReference>
<keyword evidence="2 7" id="KW-0479">Metal-binding</keyword>
<keyword evidence="3" id="KW-0677">Repeat</keyword>
<dbReference type="PROSITE" id="PS50023">
    <property type="entry name" value="LIM_DOMAIN_2"/>
    <property type="match status" value="2"/>
</dbReference>
<dbReference type="GO" id="GO:0030036">
    <property type="term" value="P:actin cytoskeleton organization"/>
    <property type="evidence" value="ECO:0007669"/>
    <property type="project" value="TreeGrafter"/>
</dbReference>
<dbReference type="STRING" id="1806994.A0A507CEH9"/>
<evidence type="ECO:0000256" key="3">
    <source>
        <dbReference type="ARBA" id="ARBA00022737"/>
    </source>
</evidence>
<dbReference type="PANTHER" id="PTHR24215:SF35">
    <property type="entry name" value="MUSCLE LIM PROTEIN MLP84B"/>
    <property type="match status" value="1"/>
</dbReference>
<feature type="region of interest" description="Disordered" evidence="8">
    <location>
        <begin position="93"/>
        <end position="113"/>
    </location>
</feature>
<dbReference type="PANTHER" id="PTHR24215">
    <property type="entry name" value="RHO-GTPASE-ACTIVATING PROTEIN LRG1"/>
    <property type="match status" value="1"/>
</dbReference>
<feature type="compositionally biased region" description="Low complexity" evidence="8">
    <location>
        <begin position="99"/>
        <end position="113"/>
    </location>
</feature>
<dbReference type="GO" id="GO:0005737">
    <property type="term" value="C:cytoplasm"/>
    <property type="evidence" value="ECO:0007669"/>
    <property type="project" value="TreeGrafter"/>
</dbReference>
<dbReference type="GO" id="GO:0046872">
    <property type="term" value="F:metal ion binding"/>
    <property type="evidence" value="ECO:0007669"/>
    <property type="project" value="UniProtKB-KW"/>
</dbReference>
<reference evidence="10 11" key="1">
    <citation type="journal article" date="2019" name="Sci. Rep.">
        <title>Comparative genomics of chytrid fungi reveal insights into the obligate biotrophic and pathogenic lifestyle of Synchytrium endobioticum.</title>
        <authorList>
            <person name="van de Vossenberg B.T.L.H."/>
            <person name="Warris S."/>
            <person name="Nguyen H.D.T."/>
            <person name="van Gent-Pelzer M.P.E."/>
            <person name="Joly D.L."/>
            <person name="van de Geest H.C."/>
            <person name="Bonants P.J.M."/>
            <person name="Smith D.S."/>
            <person name="Levesque C.A."/>
            <person name="van der Lee T.A.J."/>
        </authorList>
    </citation>
    <scope>NUCLEOTIDE SEQUENCE [LARGE SCALE GENOMIC DNA]</scope>
    <source>
        <strain evidence="10 11">JEL517</strain>
    </source>
</reference>
<organism evidence="10 11">
    <name type="scientific">Synchytrium microbalum</name>
    <dbReference type="NCBI Taxonomy" id="1806994"/>
    <lineage>
        <taxon>Eukaryota</taxon>
        <taxon>Fungi</taxon>
        <taxon>Fungi incertae sedis</taxon>
        <taxon>Chytridiomycota</taxon>
        <taxon>Chytridiomycota incertae sedis</taxon>
        <taxon>Chytridiomycetes</taxon>
        <taxon>Synchytriales</taxon>
        <taxon>Synchytriaceae</taxon>
        <taxon>Synchytrium</taxon>
    </lineage>
</organism>